<gene>
    <name evidence="1" type="ORF">M9H77_28868</name>
</gene>
<proteinExistence type="predicted"/>
<keyword evidence="2" id="KW-1185">Reference proteome</keyword>
<dbReference type="EMBL" id="CM044706">
    <property type="protein sequence ID" value="KAI5660075.1"/>
    <property type="molecule type" value="Genomic_DNA"/>
</dbReference>
<reference evidence="2" key="1">
    <citation type="journal article" date="2023" name="Nat. Plants">
        <title>Single-cell RNA sequencing provides a high-resolution roadmap for understanding the multicellular compartmentation of specialized metabolism.</title>
        <authorList>
            <person name="Sun S."/>
            <person name="Shen X."/>
            <person name="Li Y."/>
            <person name="Li Y."/>
            <person name="Wang S."/>
            <person name="Li R."/>
            <person name="Zhang H."/>
            <person name="Shen G."/>
            <person name="Guo B."/>
            <person name="Wei J."/>
            <person name="Xu J."/>
            <person name="St-Pierre B."/>
            <person name="Chen S."/>
            <person name="Sun C."/>
        </authorList>
    </citation>
    <scope>NUCLEOTIDE SEQUENCE [LARGE SCALE GENOMIC DNA]</scope>
</reference>
<evidence type="ECO:0000313" key="2">
    <source>
        <dbReference type="Proteomes" id="UP001060085"/>
    </source>
</evidence>
<sequence>MQDIHAIGGGGGGGAVAGGGGRLFASGTGGGDRRLRPHHNQNQQALKCPRCDSLNTKFCYYNNYNLSQPRHFCKSCRRYWTKGGVLRNVPVGGGCRKTKRSKPKPTVSSDAAAAASAAAPSMEHNSNSHSSSESSSLTATTTAAKNTATTAGGSSGEVASATVNSSNTSTNLLSFQNSARFFASPQQFNASSSFDQQQQQLIDPSVSSNGQMFQEIGSFTSLMTSSNDPSLLGYNVADVSTYRLQQNHHAVDDRSSNQMMGSTGEDDLKMEPINCGFLDQTAQIGFSGLHQGRMNNGGLGGLDWQMNGGGGGDQGLFDFTGTVDQTYWGQNQWGDNDQSLNFPPLV</sequence>
<accession>A0ACC0AI68</accession>
<name>A0ACC0AI68_CATRO</name>
<comment type="caution">
    <text evidence="1">The sequence shown here is derived from an EMBL/GenBank/DDBJ whole genome shotgun (WGS) entry which is preliminary data.</text>
</comment>
<dbReference type="Proteomes" id="UP001060085">
    <property type="component" value="Linkage Group LG06"/>
</dbReference>
<organism evidence="1 2">
    <name type="scientific">Catharanthus roseus</name>
    <name type="common">Madagascar periwinkle</name>
    <name type="synonym">Vinca rosea</name>
    <dbReference type="NCBI Taxonomy" id="4058"/>
    <lineage>
        <taxon>Eukaryota</taxon>
        <taxon>Viridiplantae</taxon>
        <taxon>Streptophyta</taxon>
        <taxon>Embryophyta</taxon>
        <taxon>Tracheophyta</taxon>
        <taxon>Spermatophyta</taxon>
        <taxon>Magnoliopsida</taxon>
        <taxon>eudicotyledons</taxon>
        <taxon>Gunneridae</taxon>
        <taxon>Pentapetalae</taxon>
        <taxon>asterids</taxon>
        <taxon>lamiids</taxon>
        <taxon>Gentianales</taxon>
        <taxon>Apocynaceae</taxon>
        <taxon>Rauvolfioideae</taxon>
        <taxon>Vinceae</taxon>
        <taxon>Catharanthinae</taxon>
        <taxon>Catharanthus</taxon>
    </lineage>
</organism>
<protein>
    <submittedName>
        <fullName evidence="1">Uncharacterized protein</fullName>
    </submittedName>
</protein>
<evidence type="ECO:0000313" key="1">
    <source>
        <dbReference type="EMBL" id="KAI5660075.1"/>
    </source>
</evidence>